<feature type="transmembrane region" description="Helical" evidence="5">
    <location>
        <begin position="572"/>
        <end position="592"/>
    </location>
</feature>
<evidence type="ECO:0000256" key="1">
    <source>
        <dbReference type="ARBA" id="ARBA00004141"/>
    </source>
</evidence>
<feature type="transmembrane region" description="Helical" evidence="5">
    <location>
        <begin position="420"/>
        <end position="444"/>
    </location>
</feature>
<evidence type="ECO:0000256" key="3">
    <source>
        <dbReference type="ARBA" id="ARBA00022989"/>
    </source>
</evidence>
<evidence type="ECO:0000259" key="6">
    <source>
        <dbReference type="PROSITE" id="PS50850"/>
    </source>
</evidence>
<sequence length="642" mass="71248">MVRKWSFGVLNDSDAEDVPGTVLLLPEYAVAPTTIALAQHLKDEGRRTIHGILLSPSPDISLNDPLNWPLRRRNAALLALAIYCMLGGGMPPLLAAGFEEVAHTFHISAPKATITTGLFELGLGIGGILVMPTALLFGKRPLYIITAAVFFLASIWCAVSPNFTHLCIARIVQGMAVSPVEIFPSATITEIFFLHERAFRLGVYTLLLLSGKNLIPLASAIVVEDLGWRSVFWMLTVAVGCSMFLLYFCLLESYWDRTPWPVFHGIVLEELPVNMHRNLPGASVTVKSVASDCEGSVTPPYTMPRNGPFNPAVTQWPASSKSGGTPYAEGKVIFERHHNEPFDSGFPEKNDSSFLEYKTSYDSATSTPPNERKRTTNIPIKQSYTDHWRSAPKRSYQEQLALFPGRLTSMSWSKAAIRPFILFAYPSILWSALVYSLSVGWLVVLSESVNDIYRNIHTYNFTPIQVGLVYISAFLGSLFGTAIAGKVSDLIVRYMAMRNGGVYEPEFRLLMAFPVAICSVAGLMGFGWSVEEHDNWIVPTVFFGIISFGCSLGSTTAITFCVDSYKEYAGEALVTLNFSKNIFHGLLFSMFFPEWLEAEGSKKVFVAVGIIQLACLMLTIPMFIYGKRARMWTARKNMMRKF</sequence>
<dbReference type="PANTHER" id="PTHR23502:SF4">
    <property type="entry name" value="MAJOR FACILITATOR SUPERFAMILY (MFS) PROFILE DOMAIN-CONTAINING PROTEIN-RELATED"/>
    <property type="match status" value="1"/>
</dbReference>
<dbReference type="PROSITE" id="PS50850">
    <property type="entry name" value="MFS"/>
    <property type="match status" value="1"/>
</dbReference>
<keyword evidence="8" id="KW-1185">Reference proteome</keyword>
<comment type="subcellular location">
    <subcellularLocation>
        <location evidence="1">Membrane</location>
        <topology evidence="1">Multi-pass membrane protein</topology>
    </subcellularLocation>
</comment>
<dbReference type="OrthoDB" id="4500315at2759"/>
<dbReference type="Proteomes" id="UP000800235">
    <property type="component" value="Unassembled WGS sequence"/>
</dbReference>
<dbReference type="Pfam" id="PF07690">
    <property type="entry name" value="MFS_1"/>
    <property type="match status" value="2"/>
</dbReference>
<dbReference type="FunFam" id="1.20.1250.20:FF:000396">
    <property type="entry name" value="MFS general substrate transporter"/>
    <property type="match status" value="1"/>
</dbReference>
<feature type="transmembrane region" description="Helical" evidence="5">
    <location>
        <begin position="464"/>
        <end position="488"/>
    </location>
</feature>
<dbReference type="GO" id="GO:0005886">
    <property type="term" value="C:plasma membrane"/>
    <property type="evidence" value="ECO:0007669"/>
    <property type="project" value="TreeGrafter"/>
</dbReference>
<dbReference type="InterPro" id="IPR020846">
    <property type="entry name" value="MFS_dom"/>
</dbReference>
<evidence type="ECO:0000256" key="5">
    <source>
        <dbReference type="SAM" id="Phobius"/>
    </source>
</evidence>
<evidence type="ECO:0000256" key="2">
    <source>
        <dbReference type="ARBA" id="ARBA00022692"/>
    </source>
</evidence>
<reference evidence="7" key="1">
    <citation type="journal article" date="2020" name="Stud. Mycol.">
        <title>101 Dothideomycetes genomes: a test case for predicting lifestyles and emergence of pathogens.</title>
        <authorList>
            <person name="Haridas S."/>
            <person name="Albert R."/>
            <person name="Binder M."/>
            <person name="Bloem J."/>
            <person name="Labutti K."/>
            <person name="Salamov A."/>
            <person name="Andreopoulos B."/>
            <person name="Baker S."/>
            <person name="Barry K."/>
            <person name="Bills G."/>
            <person name="Bluhm B."/>
            <person name="Cannon C."/>
            <person name="Castanera R."/>
            <person name="Culley D."/>
            <person name="Daum C."/>
            <person name="Ezra D."/>
            <person name="Gonzalez J."/>
            <person name="Henrissat B."/>
            <person name="Kuo A."/>
            <person name="Liang C."/>
            <person name="Lipzen A."/>
            <person name="Lutzoni F."/>
            <person name="Magnuson J."/>
            <person name="Mondo S."/>
            <person name="Nolan M."/>
            <person name="Ohm R."/>
            <person name="Pangilinan J."/>
            <person name="Park H.-J."/>
            <person name="Ramirez L."/>
            <person name="Alfaro M."/>
            <person name="Sun H."/>
            <person name="Tritt A."/>
            <person name="Yoshinaga Y."/>
            <person name="Zwiers L.-H."/>
            <person name="Turgeon B."/>
            <person name="Goodwin S."/>
            <person name="Spatafora J."/>
            <person name="Crous P."/>
            <person name="Grigoriev I."/>
        </authorList>
    </citation>
    <scope>NUCLEOTIDE SEQUENCE</scope>
    <source>
        <strain evidence="7">CBS 130266</strain>
    </source>
</reference>
<dbReference type="PANTHER" id="PTHR23502">
    <property type="entry name" value="MAJOR FACILITATOR SUPERFAMILY"/>
    <property type="match status" value="1"/>
</dbReference>
<accession>A0A9P4TU22</accession>
<feature type="transmembrane region" description="Helical" evidence="5">
    <location>
        <begin position="142"/>
        <end position="163"/>
    </location>
</feature>
<feature type="transmembrane region" description="Helical" evidence="5">
    <location>
        <begin position="228"/>
        <end position="250"/>
    </location>
</feature>
<gene>
    <name evidence="7" type="ORF">EJ08DRAFT_522958</name>
</gene>
<feature type="transmembrane region" description="Helical" evidence="5">
    <location>
        <begin position="509"/>
        <end position="530"/>
    </location>
</feature>
<feature type="transmembrane region" description="Helical" evidence="5">
    <location>
        <begin position="201"/>
        <end position="222"/>
    </location>
</feature>
<protein>
    <submittedName>
        <fullName evidence="7">MFS general substrate transporter</fullName>
    </submittedName>
</protein>
<feature type="domain" description="Major facilitator superfamily (MFS) profile" evidence="6">
    <location>
        <begin position="76"/>
        <end position="627"/>
    </location>
</feature>
<feature type="transmembrane region" description="Helical" evidence="5">
    <location>
        <begin position="536"/>
        <end position="560"/>
    </location>
</feature>
<dbReference type="Gene3D" id="1.20.1720.10">
    <property type="entry name" value="Multidrug resistance protein D"/>
    <property type="match status" value="1"/>
</dbReference>
<name>A0A9P4TU22_9PEZI</name>
<dbReference type="AlphaFoldDB" id="A0A9P4TU22"/>
<dbReference type="GO" id="GO:0022857">
    <property type="term" value="F:transmembrane transporter activity"/>
    <property type="evidence" value="ECO:0007669"/>
    <property type="project" value="InterPro"/>
</dbReference>
<dbReference type="Gene3D" id="1.20.1250.20">
    <property type="entry name" value="MFS general substrate transporter like domains"/>
    <property type="match status" value="1"/>
</dbReference>
<dbReference type="InterPro" id="IPR011701">
    <property type="entry name" value="MFS"/>
</dbReference>
<feature type="transmembrane region" description="Helical" evidence="5">
    <location>
        <begin position="75"/>
        <end position="98"/>
    </location>
</feature>
<keyword evidence="4 5" id="KW-0472">Membrane</keyword>
<feature type="transmembrane region" description="Helical" evidence="5">
    <location>
        <begin position="604"/>
        <end position="626"/>
    </location>
</feature>
<feature type="transmembrane region" description="Helical" evidence="5">
    <location>
        <begin position="118"/>
        <end position="137"/>
    </location>
</feature>
<dbReference type="EMBL" id="MU007102">
    <property type="protein sequence ID" value="KAF2421096.1"/>
    <property type="molecule type" value="Genomic_DNA"/>
</dbReference>
<proteinExistence type="predicted"/>
<organism evidence="7 8">
    <name type="scientific">Tothia fuscella</name>
    <dbReference type="NCBI Taxonomy" id="1048955"/>
    <lineage>
        <taxon>Eukaryota</taxon>
        <taxon>Fungi</taxon>
        <taxon>Dikarya</taxon>
        <taxon>Ascomycota</taxon>
        <taxon>Pezizomycotina</taxon>
        <taxon>Dothideomycetes</taxon>
        <taxon>Pleosporomycetidae</taxon>
        <taxon>Venturiales</taxon>
        <taxon>Cylindrosympodiaceae</taxon>
        <taxon>Tothia</taxon>
    </lineage>
</organism>
<feature type="transmembrane region" description="Helical" evidence="5">
    <location>
        <begin position="175"/>
        <end position="194"/>
    </location>
</feature>
<keyword evidence="3 5" id="KW-1133">Transmembrane helix</keyword>
<evidence type="ECO:0000313" key="8">
    <source>
        <dbReference type="Proteomes" id="UP000800235"/>
    </source>
</evidence>
<comment type="caution">
    <text evidence="7">The sequence shown here is derived from an EMBL/GenBank/DDBJ whole genome shotgun (WGS) entry which is preliminary data.</text>
</comment>
<evidence type="ECO:0000313" key="7">
    <source>
        <dbReference type="EMBL" id="KAF2421096.1"/>
    </source>
</evidence>
<keyword evidence="2 5" id="KW-0812">Transmembrane</keyword>
<dbReference type="InterPro" id="IPR036259">
    <property type="entry name" value="MFS_trans_sf"/>
</dbReference>
<evidence type="ECO:0000256" key="4">
    <source>
        <dbReference type="ARBA" id="ARBA00023136"/>
    </source>
</evidence>
<dbReference type="SUPFAM" id="SSF103473">
    <property type="entry name" value="MFS general substrate transporter"/>
    <property type="match status" value="1"/>
</dbReference>